<sequence length="285" mass="32833">MEEIQDRSHEDLQQEEGQTAVKTDRDKKETNRKDLPREDRSKREQRSGKSYYNPLNASLTIFLHEYHKQNGHDTEDCRDLLEFVEKGLKKGKFREYTGRSIDQRDDRRTRQIVDSPEKSTEGRDEPKDGVTRREIKIISGGLPDEGSPPSRKAAKRSKHSYLATEVMPRTLHDKPPPEITFSSEKIGRTTDTLNPPLVISMDVIDATIRRVFIDQESSADILFQRCFDALGLTDKDLESHSDCCVERPPSLARRFSFRLRLDSEVYFSTDGANIKHKNVCENLPP</sequence>
<organism evidence="2 3">
    <name type="scientific">Stylosanthes scabra</name>
    <dbReference type="NCBI Taxonomy" id="79078"/>
    <lineage>
        <taxon>Eukaryota</taxon>
        <taxon>Viridiplantae</taxon>
        <taxon>Streptophyta</taxon>
        <taxon>Embryophyta</taxon>
        <taxon>Tracheophyta</taxon>
        <taxon>Spermatophyta</taxon>
        <taxon>Magnoliopsida</taxon>
        <taxon>eudicotyledons</taxon>
        <taxon>Gunneridae</taxon>
        <taxon>Pentapetalae</taxon>
        <taxon>rosids</taxon>
        <taxon>fabids</taxon>
        <taxon>Fabales</taxon>
        <taxon>Fabaceae</taxon>
        <taxon>Papilionoideae</taxon>
        <taxon>50 kb inversion clade</taxon>
        <taxon>dalbergioids sensu lato</taxon>
        <taxon>Dalbergieae</taxon>
        <taxon>Pterocarpus clade</taxon>
        <taxon>Stylosanthes</taxon>
    </lineage>
</organism>
<dbReference type="EMBL" id="JASCZI010121056">
    <property type="protein sequence ID" value="MED6159315.1"/>
    <property type="molecule type" value="Genomic_DNA"/>
</dbReference>
<comment type="caution">
    <text evidence="2">The sequence shown here is derived from an EMBL/GenBank/DDBJ whole genome shotgun (WGS) entry which is preliminary data.</text>
</comment>
<reference evidence="2 3" key="1">
    <citation type="journal article" date="2023" name="Plants (Basel)">
        <title>Bridging the Gap: Combining Genomics and Transcriptomics Approaches to Understand Stylosanthes scabra, an Orphan Legume from the Brazilian Caatinga.</title>
        <authorList>
            <person name="Ferreira-Neto J.R.C."/>
            <person name="da Silva M.D."/>
            <person name="Binneck E."/>
            <person name="de Melo N.F."/>
            <person name="da Silva R.H."/>
            <person name="de Melo A.L.T.M."/>
            <person name="Pandolfi V."/>
            <person name="Bustamante F.O."/>
            <person name="Brasileiro-Vidal A.C."/>
            <person name="Benko-Iseppon A.M."/>
        </authorList>
    </citation>
    <scope>NUCLEOTIDE SEQUENCE [LARGE SCALE GENOMIC DNA]</scope>
    <source>
        <tissue evidence="2">Leaves</tissue>
    </source>
</reference>
<feature type="region of interest" description="Disordered" evidence="1">
    <location>
        <begin position="1"/>
        <end position="53"/>
    </location>
</feature>
<feature type="compositionally biased region" description="Basic and acidic residues" evidence="1">
    <location>
        <begin position="22"/>
        <end position="47"/>
    </location>
</feature>
<gene>
    <name evidence="2" type="ORF">PIB30_041248</name>
</gene>
<evidence type="ECO:0000313" key="3">
    <source>
        <dbReference type="Proteomes" id="UP001341840"/>
    </source>
</evidence>
<keyword evidence="3" id="KW-1185">Reference proteome</keyword>
<accession>A0ABU6UDI0</accession>
<evidence type="ECO:0000256" key="1">
    <source>
        <dbReference type="SAM" id="MobiDB-lite"/>
    </source>
</evidence>
<protein>
    <submittedName>
        <fullName evidence="2">Uncharacterized protein</fullName>
    </submittedName>
</protein>
<feature type="compositionally biased region" description="Basic and acidic residues" evidence="1">
    <location>
        <begin position="97"/>
        <end position="136"/>
    </location>
</feature>
<feature type="region of interest" description="Disordered" evidence="1">
    <location>
        <begin position="97"/>
        <end position="160"/>
    </location>
</feature>
<proteinExistence type="predicted"/>
<evidence type="ECO:0000313" key="2">
    <source>
        <dbReference type="EMBL" id="MED6159315.1"/>
    </source>
</evidence>
<name>A0ABU6UDI0_9FABA</name>
<dbReference type="Proteomes" id="UP001341840">
    <property type="component" value="Unassembled WGS sequence"/>
</dbReference>
<feature type="compositionally biased region" description="Basic and acidic residues" evidence="1">
    <location>
        <begin position="1"/>
        <end position="12"/>
    </location>
</feature>